<accession>A0AAD2VMH8</accession>
<reference evidence="2" key="1">
    <citation type="submission" date="2023-10" db="EMBL/GenBank/DDBJ databases">
        <authorList>
            <consortium name="Clinical and Environmental Microbiology Branch: Whole genome sequencing antimicrobial resistance pathogens in the healthcare setting"/>
        </authorList>
    </citation>
    <scope>NUCLEOTIDE SEQUENCE</scope>
    <source>
        <strain evidence="2">2020QW-00022</strain>
    </source>
</reference>
<evidence type="ECO:0000313" key="2">
    <source>
        <dbReference type="EMBL" id="ELR5215904.1"/>
    </source>
</evidence>
<evidence type="ECO:0000256" key="1">
    <source>
        <dbReference type="SAM" id="SignalP"/>
    </source>
</evidence>
<dbReference type="InterPro" id="IPR017738">
    <property type="entry name" value="T6SS-assoc_VCA0118"/>
</dbReference>
<feature type="chain" id="PRO_5042190144" evidence="1">
    <location>
        <begin position="19"/>
        <end position="159"/>
    </location>
</feature>
<dbReference type="Pfam" id="PF11319">
    <property type="entry name" value="VasI"/>
    <property type="match status" value="1"/>
</dbReference>
<dbReference type="EMBL" id="ABEXCJ040000001">
    <property type="protein sequence ID" value="ELR5215904.1"/>
    <property type="molecule type" value="Genomic_DNA"/>
</dbReference>
<keyword evidence="1" id="KW-0732">Signal</keyword>
<name>A0AAD2VMH8_PRORE</name>
<organism evidence="2">
    <name type="scientific">Providencia rettgeri</name>
    <dbReference type="NCBI Taxonomy" id="587"/>
    <lineage>
        <taxon>Bacteria</taxon>
        <taxon>Pseudomonadati</taxon>
        <taxon>Pseudomonadota</taxon>
        <taxon>Gammaproteobacteria</taxon>
        <taxon>Enterobacterales</taxon>
        <taxon>Morganellaceae</taxon>
        <taxon>Providencia</taxon>
    </lineage>
</organism>
<dbReference type="AlphaFoldDB" id="A0AAD2VMH8"/>
<proteinExistence type="predicted"/>
<comment type="caution">
    <text evidence="2">The sequence shown here is derived from an EMBL/GenBank/DDBJ whole genome shotgun (WGS) entry which is preliminary data.</text>
</comment>
<evidence type="ECO:0000313" key="3">
    <source>
        <dbReference type="EMBL" id="EMR4588091.1"/>
    </source>
</evidence>
<dbReference type="EMBL" id="ABEXCJ050000001">
    <property type="protein sequence ID" value="EMR4588091.1"/>
    <property type="molecule type" value="Genomic_DNA"/>
</dbReference>
<gene>
    <name evidence="3" type="ORF">M0K77_000342</name>
    <name evidence="2" type="ORF">M0K77_RS01710</name>
</gene>
<feature type="signal peptide" evidence="1">
    <location>
        <begin position="1"/>
        <end position="18"/>
    </location>
</feature>
<protein>
    <submittedName>
        <fullName evidence="2">Uncharacterized protein</fullName>
    </submittedName>
</protein>
<sequence length="159" mass="17546">MKRLFVVLSLLLSTSAFSADYERVGDWLVNKEENKLTDKIDYYAMLSAKDQDVSLILRCQNNKTEAYLSMEDYMGSGYGSKVTIRTDKGKPVSQSWGIGEGGTSLFAPKATTFIKSLIGKKSLITGYSPYGKSQLVAEFNIENADIVAKEISSACGWKL</sequence>